<evidence type="ECO:0000256" key="3">
    <source>
        <dbReference type="ARBA" id="ARBA00023015"/>
    </source>
</evidence>
<dbReference type="AlphaFoldDB" id="A0A2J6S0Q6"/>
<dbReference type="GO" id="GO:0003677">
    <property type="term" value="F:DNA binding"/>
    <property type="evidence" value="ECO:0007669"/>
    <property type="project" value="UniProtKB-KW"/>
</dbReference>
<feature type="domain" description="Transcriptional coactivator p15 (PC4) C-terminal" evidence="8">
    <location>
        <begin position="57"/>
        <end position="104"/>
    </location>
</feature>
<feature type="compositionally biased region" description="Acidic residues" evidence="7">
    <location>
        <begin position="121"/>
        <end position="132"/>
    </location>
</feature>
<dbReference type="Proteomes" id="UP000235786">
    <property type="component" value="Unassembled WGS sequence"/>
</dbReference>
<dbReference type="GO" id="GO:0003713">
    <property type="term" value="F:transcription coactivator activity"/>
    <property type="evidence" value="ECO:0007669"/>
    <property type="project" value="InterPro"/>
</dbReference>
<sequence length="162" mass="18024">MVKAGKRGRDEGNDYEADDFVEDDEGSAPKTKKTKKANASSSTKAKNKFFELSSGRNPRRVEVSDFKGSKLVNIREYYEKDDEWLPGKKGISLSVDQYKALLQAIPAINAQLKDMGIALDESADAMDEDESEKDEKPPKRIKAKKTEKANIEATSDEDGDDD</sequence>
<gene>
    <name evidence="9" type="ORF">L207DRAFT_509062</name>
</gene>
<feature type="compositionally biased region" description="Acidic residues" evidence="7">
    <location>
        <begin position="13"/>
        <end position="26"/>
    </location>
</feature>
<comment type="similarity">
    <text evidence="2">Belongs to the transcriptional coactivator PC4 family.</text>
</comment>
<evidence type="ECO:0000256" key="5">
    <source>
        <dbReference type="ARBA" id="ARBA00023163"/>
    </source>
</evidence>
<evidence type="ECO:0000256" key="2">
    <source>
        <dbReference type="ARBA" id="ARBA00009001"/>
    </source>
</evidence>
<dbReference type="SUPFAM" id="SSF54447">
    <property type="entry name" value="ssDNA-binding transcriptional regulator domain"/>
    <property type="match status" value="1"/>
</dbReference>
<keyword evidence="10" id="KW-1185">Reference proteome</keyword>
<keyword evidence="6" id="KW-0539">Nucleus</keyword>
<evidence type="ECO:0000256" key="7">
    <source>
        <dbReference type="SAM" id="MobiDB-lite"/>
    </source>
</evidence>
<evidence type="ECO:0000313" key="10">
    <source>
        <dbReference type="Proteomes" id="UP000235786"/>
    </source>
</evidence>
<keyword evidence="5" id="KW-0804">Transcription</keyword>
<keyword evidence="3" id="KW-0805">Transcription regulation</keyword>
<dbReference type="Pfam" id="PF02229">
    <property type="entry name" value="PC4"/>
    <property type="match status" value="1"/>
</dbReference>
<dbReference type="OrthoDB" id="2505440at2759"/>
<name>A0A2J6S0Q6_HYAVF</name>
<evidence type="ECO:0000256" key="1">
    <source>
        <dbReference type="ARBA" id="ARBA00004123"/>
    </source>
</evidence>
<dbReference type="PANTHER" id="PTHR13215">
    <property type="entry name" value="RNA POLYMERASE II TRANSCRIPTIONAL COACTIVATOR"/>
    <property type="match status" value="1"/>
</dbReference>
<dbReference type="GO" id="GO:0005634">
    <property type="term" value="C:nucleus"/>
    <property type="evidence" value="ECO:0007669"/>
    <property type="project" value="UniProtKB-SubCell"/>
</dbReference>
<dbReference type="Gene3D" id="2.30.31.10">
    <property type="entry name" value="Transcriptional Coactivator Pc4, Chain A"/>
    <property type="match status" value="1"/>
</dbReference>
<dbReference type="InterPro" id="IPR045125">
    <property type="entry name" value="Sub1/Tcp4-like"/>
</dbReference>
<dbReference type="EMBL" id="KZ613941">
    <property type="protein sequence ID" value="PMD44307.1"/>
    <property type="molecule type" value="Genomic_DNA"/>
</dbReference>
<feature type="region of interest" description="Disordered" evidence="7">
    <location>
        <begin position="121"/>
        <end position="162"/>
    </location>
</feature>
<dbReference type="GO" id="GO:0060261">
    <property type="term" value="P:positive regulation of transcription initiation by RNA polymerase II"/>
    <property type="evidence" value="ECO:0007669"/>
    <property type="project" value="InterPro"/>
</dbReference>
<comment type="subcellular location">
    <subcellularLocation>
        <location evidence="1">Nucleus</location>
    </subcellularLocation>
</comment>
<reference evidence="9 10" key="1">
    <citation type="submission" date="2016-04" db="EMBL/GenBank/DDBJ databases">
        <title>A degradative enzymes factory behind the ericoid mycorrhizal symbiosis.</title>
        <authorList>
            <consortium name="DOE Joint Genome Institute"/>
            <person name="Martino E."/>
            <person name="Morin E."/>
            <person name="Grelet G."/>
            <person name="Kuo A."/>
            <person name="Kohler A."/>
            <person name="Daghino S."/>
            <person name="Barry K."/>
            <person name="Choi C."/>
            <person name="Cichocki N."/>
            <person name="Clum A."/>
            <person name="Copeland A."/>
            <person name="Hainaut M."/>
            <person name="Haridas S."/>
            <person name="Labutti K."/>
            <person name="Lindquist E."/>
            <person name="Lipzen A."/>
            <person name="Khouja H.-R."/>
            <person name="Murat C."/>
            <person name="Ohm R."/>
            <person name="Olson A."/>
            <person name="Spatafora J."/>
            <person name="Veneault-Fourrey C."/>
            <person name="Henrissat B."/>
            <person name="Grigoriev I."/>
            <person name="Martin F."/>
            <person name="Perotto S."/>
        </authorList>
    </citation>
    <scope>NUCLEOTIDE SEQUENCE [LARGE SCALE GENOMIC DNA]</scope>
    <source>
        <strain evidence="9 10">F</strain>
    </source>
</reference>
<proteinExistence type="inferred from homology"/>
<evidence type="ECO:0000256" key="4">
    <source>
        <dbReference type="ARBA" id="ARBA00023125"/>
    </source>
</evidence>
<feature type="compositionally biased region" description="Basic and acidic residues" evidence="7">
    <location>
        <begin position="133"/>
        <end position="150"/>
    </location>
</feature>
<organism evidence="9 10">
    <name type="scientific">Hyaloscypha variabilis (strain UAMH 11265 / GT02V1 / F)</name>
    <name type="common">Meliniomyces variabilis</name>
    <dbReference type="NCBI Taxonomy" id="1149755"/>
    <lineage>
        <taxon>Eukaryota</taxon>
        <taxon>Fungi</taxon>
        <taxon>Dikarya</taxon>
        <taxon>Ascomycota</taxon>
        <taxon>Pezizomycotina</taxon>
        <taxon>Leotiomycetes</taxon>
        <taxon>Helotiales</taxon>
        <taxon>Hyaloscyphaceae</taxon>
        <taxon>Hyaloscypha</taxon>
        <taxon>Hyaloscypha variabilis</taxon>
    </lineage>
</organism>
<dbReference type="InterPro" id="IPR009044">
    <property type="entry name" value="ssDNA-bd_transcriptional_reg"/>
</dbReference>
<evidence type="ECO:0000259" key="8">
    <source>
        <dbReference type="Pfam" id="PF02229"/>
    </source>
</evidence>
<accession>A0A2J6S0Q6</accession>
<evidence type="ECO:0000256" key="6">
    <source>
        <dbReference type="ARBA" id="ARBA00023242"/>
    </source>
</evidence>
<dbReference type="STRING" id="1149755.A0A2J6S0Q6"/>
<evidence type="ECO:0000313" key="9">
    <source>
        <dbReference type="EMBL" id="PMD44307.1"/>
    </source>
</evidence>
<dbReference type="InterPro" id="IPR003173">
    <property type="entry name" value="PC4_C"/>
</dbReference>
<protein>
    <submittedName>
        <fullName evidence="9">PC4-domain-containing protein</fullName>
    </submittedName>
</protein>
<keyword evidence="4" id="KW-0238">DNA-binding</keyword>
<feature type="region of interest" description="Disordered" evidence="7">
    <location>
        <begin position="1"/>
        <end position="51"/>
    </location>
</feature>